<feature type="transmembrane region" description="Helical" evidence="7">
    <location>
        <begin position="217"/>
        <end position="240"/>
    </location>
</feature>
<evidence type="ECO:0000256" key="5">
    <source>
        <dbReference type="ARBA" id="ARBA00022989"/>
    </source>
</evidence>
<feature type="transmembrane region" description="Helical" evidence="7">
    <location>
        <begin position="9"/>
        <end position="28"/>
    </location>
</feature>
<feature type="transmembrane region" description="Helical" evidence="7">
    <location>
        <begin position="252"/>
        <end position="271"/>
    </location>
</feature>
<feature type="transmembrane region" description="Helical" evidence="7">
    <location>
        <begin position="183"/>
        <end position="205"/>
    </location>
</feature>
<dbReference type="InterPro" id="IPR036458">
    <property type="entry name" value="Na:dicarbo_symporter_sf"/>
</dbReference>
<dbReference type="EMBL" id="FXZI01000002">
    <property type="protein sequence ID" value="SMX79764.1"/>
    <property type="molecule type" value="Genomic_DNA"/>
</dbReference>
<sequence length="425" mass="44416">MNLWRRQSLLVKIMVAVVLGIVLGLILQDNAKYLAPVGDIFLALLKFLVVPIVIATLLAGILQMQSVTDLGRIGARFFGYLVVTSLLAAAIGVAVALVIRPGKNVDLSGLGAEEAPEPEKYSVVDTVVGWVPDNYFSAMADANMVPLIIGTIIIGVAVLMVGRQRAPHVFALIEQISEIVLKVTSMIIALSPYGIFALVAVLIGTTGAETLVAAAKFVVADYIAVLLVAGLVYPATLLLFGRLNPLTFYRNALPATVFAMSTASSSATIPVSTKIAQENLGASRSIFGFTIPFGATANMDGFAAALGVIAILAADVAGQPITFGYVAQVVLLGLVLSLGAAGVRGAGIVMSAVLLQSLGLPMTILPLLAAIWPIIDIAHTGLNVTGDLNGTTVVAAQSKELDRKVFNSRNSQRRSAVSDESVREL</sequence>
<dbReference type="PRINTS" id="PR00173">
    <property type="entry name" value="EDTRNSPORT"/>
</dbReference>
<keyword evidence="4 7" id="KW-0812">Transmembrane</keyword>
<keyword evidence="6 7" id="KW-0472">Membrane</keyword>
<evidence type="ECO:0000313" key="9">
    <source>
        <dbReference type="Proteomes" id="UP000234300"/>
    </source>
</evidence>
<feature type="transmembrane region" description="Helical" evidence="7">
    <location>
        <begin position="348"/>
        <end position="372"/>
    </location>
</feature>
<dbReference type="Pfam" id="PF00375">
    <property type="entry name" value="SDF"/>
    <property type="match status" value="1"/>
</dbReference>
<evidence type="ECO:0000256" key="4">
    <source>
        <dbReference type="ARBA" id="ARBA00022692"/>
    </source>
</evidence>
<evidence type="ECO:0000256" key="7">
    <source>
        <dbReference type="SAM" id="Phobius"/>
    </source>
</evidence>
<accession>A0A2H1IX72</accession>
<organism evidence="8 9">
    <name type="scientific">Brevibacterium aurantiacum</name>
    <dbReference type="NCBI Taxonomy" id="273384"/>
    <lineage>
        <taxon>Bacteria</taxon>
        <taxon>Bacillati</taxon>
        <taxon>Actinomycetota</taxon>
        <taxon>Actinomycetes</taxon>
        <taxon>Micrococcales</taxon>
        <taxon>Brevibacteriaceae</taxon>
        <taxon>Brevibacterium</taxon>
    </lineage>
</organism>
<dbReference type="InterPro" id="IPR001991">
    <property type="entry name" value="Na-dicarboxylate_symporter"/>
</dbReference>
<feature type="transmembrane region" description="Helical" evidence="7">
    <location>
        <begin position="321"/>
        <end position="342"/>
    </location>
</feature>
<gene>
    <name evidence="8" type="ORF">BAURA86_01087</name>
</gene>
<feature type="transmembrane region" description="Helical" evidence="7">
    <location>
        <begin position="40"/>
        <end position="62"/>
    </location>
</feature>
<evidence type="ECO:0000256" key="1">
    <source>
        <dbReference type="ARBA" id="ARBA00004651"/>
    </source>
</evidence>
<feature type="transmembrane region" description="Helical" evidence="7">
    <location>
        <begin position="144"/>
        <end position="162"/>
    </location>
</feature>
<keyword evidence="5 7" id="KW-1133">Transmembrane helix</keyword>
<feature type="transmembrane region" description="Helical" evidence="7">
    <location>
        <begin position="74"/>
        <end position="99"/>
    </location>
</feature>
<dbReference type="RefSeq" id="WP_101556604.1">
    <property type="nucleotide sequence ID" value="NZ_FXZI01000002.1"/>
</dbReference>
<name>A0A2H1IX72_BREAU</name>
<evidence type="ECO:0000313" key="8">
    <source>
        <dbReference type="EMBL" id="SMX79764.1"/>
    </source>
</evidence>
<dbReference type="SUPFAM" id="SSF118215">
    <property type="entry name" value="Proton glutamate symport protein"/>
    <property type="match status" value="1"/>
</dbReference>
<evidence type="ECO:0000256" key="2">
    <source>
        <dbReference type="ARBA" id="ARBA00022448"/>
    </source>
</evidence>
<comment type="subcellular location">
    <subcellularLocation>
        <location evidence="1">Cell membrane</location>
        <topology evidence="1">Multi-pass membrane protein</topology>
    </subcellularLocation>
</comment>
<dbReference type="Gene3D" id="1.10.3860.10">
    <property type="entry name" value="Sodium:dicarboxylate symporter"/>
    <property type="match status" value="1"/>
</dbReference>
<evidence type="ECO:0000256" key="3">
    <source>
        <dbReference type="ARBA" id="ARBA00022475"/>
    </source>
</evidence>
<feature type="transmembrane region" description="Helical" evidence="7">
    <location>
        <begin position="291"/>
        <end position="314"/>
    </location>
</feature>
<protein>
    <submittedName>
        <fullName evidence="8">Na+/H+-dicarboxylate symporter</fullName>
    </submittedName>
</protein>
<dbReference type="Proteomes" id="UP000234300">
    <property type="component" value="Unassembled WGS sequence"/>
</dbReference>
<dbReference type="GO" id="GO:0005886">
    <property type="term" value="C:plasma membrane"/>
    <property type="evidence" value="ECO:0007669"/>
    <property type="project" value="UniProtKB-SubCell"/>
</dbReference>
<dbReference type="PANTHER" id="PTHR42865:SF7">
    <property type="entry name" value="PROTON_GLUTAMATE-ASPARTATE SYMPORTER"/>
    <property type="match status" value="1"/>
</dbReference>
<evidence type="ECO:0000256" key="6">
    <source>
        <dbReference type="ARBA" id="ARBA00023136"/>
    </source>
</evidence>
<dbReference type="AlphaFoldDB" id="A0A2H1IX72"/>
<dbReference type="GO" id="GO:0015293">
    <property type="term" value="F:symporter activity"/>
    <property type="evidence" value="ECO:0007669"/>
    <property type="project" value="UniProtKB-KW"/>
</dbReference>
<proteinExistence type="predicted"/>
<keyword evidence="2" id="KW-0813">Transport</keyword>
<keyword evidence="3" id="KW-1003">Cell membrane</keyword>
<dbReference type="PANTHER" id="PTHR42865">
    <property type="entry name" value="PROTON/GLUTAMATE-ASPARTATE SYMPORTER"/>
    <property type="match status" value="1"/>
</dbReference>
<reference evidence="8 9" key="1">
    <citation type="submission" date="2017-03" db="EMBL/GenBank/DDBJ databases">
        <authorList>
            <person name="Afonso C.L."/>
            <person name="Miller P.J."/>
            <person name="Scott M.A."/>
            <person name="Spackman E."/>
            <person name="Goraichik I."/>
            <person name="Dimitrov K.M."/>
            <person name="Suarez D.L."/>
            <person name="Swayne D.E."/>
        </authorList>
    </citation>
    <scope>NUCLEOTIDE SEQUENCE [LARGE SCALE GENOMIC DNA]</scope>
    <source>
        <strain evidence="9">8(6)</strain>
    </source>
</reference>
<dbReference type="GO" id="GO:0006835">
    <property type="term" value="P:dicarboxylic acid transport"/>
    <property type="evidence" value="ECO:0007669"/>
    <property type="project" value="TreeGrafter"/>
</dbReference>